<evidence type="ECO:0000259" key="2">
    <source>
        <dbReference type="Pfam" id="PF02893"/>
    </source>
</evidence>
<dbReference type="InterPro" id="IPR044852">
    <property type="entry name" value="WBP2-like"/>
</dbReference>
<evidence type="ECO:0000313" key="7">
    <source>
        <dbReference type="Proteomes" id="UP000616769"/>
    </source>
</evidence>
<dbReference type="AlphaFoldDB" id="A0A132ACP8"/>
<dbReference type="GO" id="GO:0003713">
    <property type="term" value="F:transcription coactivator activity"/>
    <property type="evidence" value="ECO:0007669"/>
    <property type="project" value="InterPro"/>
</dbReference>
<dbReference type="InterPro" id="IPR004182">
    <property type="entry name" value="GRAM"/>
</dbReference>
<protein>
    <submittedName>
        <fullName evidence="3 4">WW domain-binding protein 2</fullName>
    </submittedName>
</protein>
<evidence type="ECO:0000313" key="5">
    <source>
        <dbReference type="EnsemblMetazoa" id="KAF7493738.1"/>
    </source>
</evidence>
<feature type="compositionally biased region" description="Pro residues" evidence="1">
    <location>
        <begin position="240"/>
        <end position="250"/>
    </location>
</feature>
<evidence type="ECO:0000313" key="3">
    <source>
        <dbReference type="EMBL" id="KAF7493738.1"/>
    </source>
</evidence>
<dbReference type="PANTHER" id="PTHR31606:SF1">
    <property type="entry name" value="WW DOMAIN BINDING PROTEIN 2, ISOFORM E"/>
    <property type="match status" value="1"/>
</dbReference>
<evidence type="ECO:0000313" key="6">
    <source>
        <dbReference type="Proteomes" id="UP000070412"/>
    </source>
</evidence>
<name>A0A132ACP8_SARSC</name>
<gene>
    <name evidence="4" type="ORF">QR98_0072850</name>
    <name evidence="3" type="ORF">SSS_1732</name>
</gene>
<dbReference type="OrthoDB" id="1259151at2759"/>
<dbReference type="EnsemblMetazoa" id="SSS_1732s_mrna">
    <property type="protein sequence ID" value="KAF7493738.1"/>
    <property type="gene ID" value="SSS_1732"/>
</dbReference>
<dbReference type="OMA" id="PYPGINA"/>
<dbReference type="Proteomes" id="UP000070412">
    <property type="component" value="Unassembled WGS sequence"/>
</dbReference>
<reference evidence="4 7" key="1">
    <citation type="journal article" date="2015" name="Parasit. Vectors">
        <title>Draft genome of the scabies mite.</title>
        <authorList>
            <person name="Rider S.D.Jr."/>
            <person name="Morgan M.S."/>
            <person name="Arlian L.G."/>
        </authorList>
    </citation>
    <scope>NUCLEOTIDE SEQUENCE [LARGE SCALE GENOMIC DNA]</scope>
    <source>
        <strain evidence="4">Arlian Lab</strain>
    </source>
</reference>
<dbReference type="PANTHER" id="PTHR31606">
    <property type="entry name" value="WW DOMAIN BINDING PROTEIN 2, ISOFORM E"/>
    <property type="match status" value="1"/>
</dbReference>
<reference evidence="3" key="3">
    <citation type="submission" date="2020-01" db="EMBL/GenBank/DDBJ databases">
        <authorList>
            <person name="Korhonen P.K.K."/>
            <person name="Guangxu M.G."/>
            <person name="Wang T.W."/>
            <person name="Stroehlein A.J.S."/>
            <person name="Young N.D."/>
            <person name="Ang C.-S.A."/>
            <person name="Fernando D.W.F."/>
            <person name="Lu H.L."/>
            <person name="Taylor S.T."/>
            <person name="Ehtesham M.E.M."/>
            <person name="Najaraj S.H.N."/>
            <person name="Harsha G.H.G."/>
            <person name="Madugundu A.M."/>
            <person name="Renuse S.R."/>
            <person name="Holt D.H."/>
            <person name="Pandey A.P."/>
            <person name="Papenfuss A.P."/>
            <person name="Gasser R.B.G."/>
            <person name="Fischer K.F."/>
        </authorList>
    </citation>
    <scope>NUCLEOTIDE SEQUENCE</scope>
    <source>
        <strain evidence="3">SSS_KF_BRIS2020</strain>
    </source>
</reference>
<accession>A0A132ACP8</accession>
<dbReference type="Gene3D" id="2.30.29.30">
    <property type="entry name" value="Pleckstrin-homology domain (PH domain)/Phosphotyrosine-binding domain (PTB)"/>
    <property type="match status" value="1"/>
</dbReference>
<dbReference type="SUPFAM" id="SSF50729">
    <property type="entry name" value="PH domain-like"/>
    <property type="match status" value="1"/>
</dbReference>
<keyword evidence="6" id="KW-1185">Reference proteome</keyword>
<dbReference type="GO" id="GO:0005634">
    <property type="term" value="C:nucleus"/>
    <property type="evidence" value="ECO:0007669"/>
    <property type="project" value="TreeGrafter"/>
</dbReference>
<dbReference type="EMBL" id="JXLN01012673">
    <property type="protein sequence ID" value="KPM08761.1"/>
    <property type="molecule type" value="Genomic_DNA"/>
</dbReference>
<dbReference type="CDD" id="cd13214">
    <property type="entry name" value="PH-GRAM_WBP2"/>
    <property type="match status" value="1"/>
</dbReference>
<reference evidence="5" key="4">
    <citation type="submission" date="2022-06" db="UniProtKB">
        <authorList>
            <consortium name="EnsemblMetazoa"/>
        </authorList>
    </citation>
    <scope>IDENTIFICATION</scope>
</reference>
<dbReference type="InterPro" id="IPR011993">
    <property type="entry name" value="PH-like_dom_sf"/>
</dbReference>
<dbReference type="VEuPathDB" id="VectorBase:SSCA003413"/>
<feature type="compositionally biased region" description="Polar residues" evidence="1">
    <location>
        <begin position="251"/>
        <end position="271"/>
    </location>
</feature>
<dbReference type="Pfam" id="PF02893">
    <property type="entry name" value="GRAM"/>
    <property type="match status" value="1"/>
</dbReference>
<dbReference type="EMBL" id="WVUK01000055">
    <property type="protein sequence ID" value="KAF7493738.1"/>
    <property type="molecule type" value="Genomic_DNA"/>
</dbReference>
<feature type="compositionally biased region" description="Pro residues" evidence="1">
    <location>
        <begin position="221"/>
        <end position="232"/>
    </location>
</feature>
<evidence type="ECO:0000256" key="1">
    <source>
        <dbReference type="SAM" id="MobiDB-lite"/>
    </source>
</evidence>
<feature type="domain" description="GRAM" evidence="2">
    <location>
        <begin position="40"/>
        <end position="122"/>
    </location>
</feature>
<evidence type="ECO:0000313" key="4">
    <source>
        <dbReference type="EMBL" id="KPM08761.1"/>
    </source>
</evidence>
<feature type="region of interest" description="Disordered" evidence="1">
    <location>
        <begin position="177"/>
        <end position="302"/>
    </location>
</feature>
<dbReference type="GO" id="GO:0031490">
    <property type="term" value="F:chromatin DNA binding"/>
    <property type="evidence" value="ECO:0007669"/>
    <property type="project" value="TreeGrafter"/>
</dbReference>
<dbReference type="Proteomes" id="UP000616769">
    <property type="component" value="Unassembled WGS sequence"/>
</dbReference>
<proteinExistence type="predicted"/>
<reference evidence="6" key="2">
    <citation type="journal article" date="2020" name="PLoS Negl. Trop. Dis.">
        <title>High-quality nuclear genome for Sarcoptes scabiei-A critical resource for a neglected parasite.</title>
        <authorList>
            <person name="Korhonen P.K."/>
            <person name="Gasser R.B."/>
            <person name="Ma G."/>
            <person name="Wang T."/>
            <person name="Stroehlein A.J."/>
            <person name="Young N.D."/>
            <person name="Ang C.S."/>
            <person name="Fernando D.D."/>
            <person name="Lu H.C."/>
            <person name="Taylor S."/>
            <person name="Reynolds S.L."/>
            <person name="Mofiz E."/>
            <person name="Najaraj S.H."/>
            <person name="Gowda H."/>
            <person name="Madugundu A."/>
            <person name="Renuse S."/>
            <person name="Holt D."/>
            <person name="Pandey A."/>
            <person name="Papenfuss A.T."/>
            <person name="Fischer K."/>
        </authorList>
    </citation>
    <scope>NUCLEOTIDE SEQUENCE [LARGE SCALE GENOMIC DNA]</scope>
</reference>
<organism evidence="4 7">
    <name type="scientific">Sarcoptes scabiei</name>
    <name type="common">Itch mite</name>
    <name type="synonym">Acarus scabiei</name>
    <dbReference type="NCBI Taxonomy" id="52283"/>
    <lineage>
        <taxon>Eukaryota</taxon>
        <taxon>Metazoa</taxon>
        <taxon>Ecdysozoa</taxon>
        <taxon>Arthropoda</taxon>
        <taxon>Chelicerata</taxon>
        <taxon>Arachnida</taxon>
        <taxon>Acari</taxon>
        <taxon>Acariformes</taxon>
        <taxon>Sarcoptiformes</taxon>
        <taxon>Astigmata</taxon>
        <taxon>Psoroptidia</taxon>
        <taxon>Sarcoptoidea</taxon>
        <taxon>Sarcoptidae</taxon>
        <taxon>Sarcoptinae</taxon>
        <taxon>Sarcoptes</taxon>
    </lineage>
</organism>
<sequence>MATINTAHHESGGVVLFNGELILLFSENVNLTLVEKNENVTGKLYLTTHRIIFTNRSVKDNFKSFSAPFYTMHDLSLEQPIFGANYIKGKAFEPGNASKLTFKLKFNSGGATEYGQALLNAARAMRNFSSQMPNGFQPNPNVNPASQYYQAPPNVYQPAYNCGFALPNDIFNQPPPAGFIYTSEAPPPYPGLNTKDNAPGFNKSGPPPGYPSQPNQSPGFPLNPPQNYPGPNPNMAAGPPAYPGSQPPFQQPNGYNSAGWQTDLNFRQPASNPHAGPRTVDERPQQSMYPNLNDLPSAPPPP</sequence>